<name>A0A9D5CAA7_9LILI</name>
<sequence length="391" mass="42685">MSLALVSRILEGKERMHKYTIAKITIFRGYVDKWKVAKLLKTMLEEQWKWDARPLKDGRYLIECPSAATARQMEKEGPMESLAFTLAFISWTIDLYHPAKAEGTLWWMKIKNLPMFYWDQDTVTTMLKSGRDLIQEEVMVLAQKTSGCSSACGSHGCCPMRFTVTLPHRDGAIPATIDVGLSSTTEHKAASMTSNNKMEEPPAVVHGSPPKPPPNRDNKGKAPISFLQDAPAPGGAGHGGWIGGPHSSMCGAREQPSPHGLQTQAPLSKRPPPHVEHSPEMQAQKTMPPVAGPNHGAGSTPSEAQALVPLNPANINVIANVPNQSNSPMRHSHYIKALYNPSEENIKAINQGIVIDLSKAALKKIGNTWNLITDEAWGIITSGQMTKDTSP</sequence>
<keyword evidence="3" id="KW-1185">Reference proteome</keyword>
<reference evidence="2" key="2">
    <citation type="journal article" date="2022" name="Hortic Res">
        <title>The genome of Dioscorea zingiberensis sheds light on the biosynthesis, origin and evolution of the medicinally important diosgenin saponins.</title>
        <authorList>
            <person name="Li Y."/>
            <person name="Tan C."/>
            <person name="Li Z."/>
            <person name="Guo J."/>
            <person name="Li S."/>
            <person name="Chen X."/>
            <person name="Wang C."/>
            <person name="Dai X."/>
            <person name="Yang H."/>
            <person name="Song W."/>
            <person name="Hou L."/>
            <person name="Xu J."/>
            <person name="Tong Z."/>
            <person name="Xu A."/>
            <person name="Yuan X."/>
            <person name="Wang W."/>
            <person name="Yang Q."/>
            <person name="Chen L."/>
            <person name="Sun Z."/>
            <person name="Wang K."/>
            <person name="Pan B."/>
            <person name="Chen J."/>
            <person name="Bao Y."/>
            <person name="Liu F."/>
            <person name="Qi X."/>
            <person name="Gang D.R."/>
            <person name="Wen J."/>
            <person name="Li J."/>
        </authorList>
    </citation>
    <scope>NUCLEOTIDE SEQUENCE</scope>
    <source>
        <strain evidence="2">Dzin_1.0</strain>
    </source>
</reference>
<evidence type="ECO:0008006" key="4">
    <source>
        <dbReference type="Google" id="ProtNLM"/>
    </source>
</evidence>
<dbReference type="Proteomes" id="UP001085076">
    <property type="component" value="Miscellaneous, Linkage group lg06"/>
</dbReference>
<evidence type="ECO:0000256" key="1">
    <source>
        <dbReference type="SAM" id="MobiDB-lite"/>
    </source>
</evidence>
<reference evidence="2" key="1">
    <citation type="submission" date="2021-03" db="EMBL/GenBank/DDBJ databases">
        <authorList>
            <person name="Li Z."/>
            <person name="Yang C."/>
        </authorList>
    </citation>
    <scope>NUCLEOTIDE SEQUENCE</scope>
    <source>
        <strain evidence="2">Dzin_1.0</strain>
        <tissue evidence="2">Leaf</tissue>
    </source>
</reference>
<dbReference type="AlphaFoldDB" id="A0A9D5CAA7"/>
<evidence type="ECO:0000313" key="3">
    <source>
        <dbReference type="Proteomes" id="UP001085076"/>
    </source>
</evidence>
<feature type="region of interest" description="Disordered" evidence="1">
    <location>
        <begin position="178"/>
        <end position="304"/>
    </location>
</feature>
<proteinExistence type="predicted"/>
<evidence type="ECO:0000313" key="2">
    <source>
        <dbReference type="EMBL" id="KAJ0969416.1"/>
    </source>
</evidence>
<comment type="caution">
    <text evidence="2">The sequence shown here is derived from an EMBL/GenBank/DDBJ whole genome shotgun (WGS) entry which is preliminary data.</text>
</comment>
<gene>
    <name evidence="2" type="ORF">J5N97_022293</name>
</gene>
<organism evidence="2 3">
    <name type="scientific">Dioscorea zingiberensis</name>
    <dbReference type="NCBI Taxonomy" id="325984"/>
    <lineage>
        <taxon>Eukaryota</taxon>
        <taxon>Viridiplantae</taxon>
        <taxon>Streptophyta</taxon>
        <taxon>Embryophyta</taxon>
        <taxon>Tracheophyta</taxon>
        <taxon>Spermatophyta</taxon>
        <taxon>Magnoliopsida</taxon>
        <taxon>Liliopsida</taxon>
        <taxon>Dioscoreales</taxon>
        <taxon>Dioscoreaceae</taxon>
        <taxon>Dioscorea</taxon>
    </lineage>
</organism>
<dbReference type="EMBL" id="JAGGNH010000006">
    <property type="protein sequence ID" value="KAJ0969416.1"/>
    <property type="molecule type" value="Genomic_DNA"/>
</dbReference>
<protein>
    <recommendedName>
        <fullName evidence="4">DUF4283 domain-containing protein</fullName>
    </recommendedName>
</protein>
<feature type="compositionally biased region" description="Gly residues" evidence="1">
    <location>
        <begin position="234"/>
        <end position="243"/>
    </location>
</feature>
<accession>A0A9D5CAA7</accession>